<dbReference type="GO" id="GO:0008168">
    <property type="term" value="F:methyltransferase activity"/>
    <property type="evidence" value="ECO:0007669"/>
    <property type="project" value="UniProtKB-KW"/>
</dbReference>
<dbReference type="SUPFAM" id="SSF53335">
    <property type="entry name" value="S-adenosyl-L-methionine-dependent methyltransferases"/>
    <property type="match status" value="1"/>
</dbReference>
<protein>
    <submittedName>
        <fullName evidence="2">Class I SAM-dependent methyltransferase</fullName>
    </submittedName>
</protein>
<feature type="domain" description="Methyltransferase type 12" evidence="1">
    <location>
        <begin position="57"/>
        <end position="158"/>
    </location>
</feature>
<dbReference type="Proteomes" id="UP001432128">
    <property type="component" value="Chromosome"/>
</dbReference>
<sequence length="270" mass="29354">MSNRDTAERSLEHWSEAGRTGMEAFYALATEDYRQLALAADWTGLLGERAHDGWSLLDVACGSGKFPTALRKYTDLSSLPEMSYDLLDPSEFSVAEARSVLGPPFAARHDLVMTLQDLPDEYSGYDVLWATHALYALPPAELDAAAERFVAALAPGGLGLIAQATAASHYLAFYDAFRAGVREATPYTTAEQVRDALVRAGAEVRDQRVTYTTGTSDRAVAQGFLQRCAFDDTVSLEEMEAAPVLGDYLASCRDASGSYTFSHEAALLWL</sequence>
<keyword evidence="2" id="KW-0489">Methyltransferase</keyword>
<accession>A0AAU4K487</accession>
<dbReference type="KEGG" id="whr:OG579_02950"/>
<keyword evidence="3" id="KW-1185">Reference proteome</keyword>
<dbReference type="InterPro" id="IPR013217">
    <property type="entry name" value="Methyltransf_12"/>
</dbReference>
<evidence type="ECO:0000313" key="3">
    <source>
        <dbReference type="Proteomes" id="UP001432128"/>
    </source>
</evidence>
<name>A0AAU4K487_9NOCA</name>
<dbReference type="CDD" id="cd02440">
    <property type="entry name" value="AdoMet_MTases"/>
    <property type="match status" value="1"/>
</dbReference>
<keyword evidence="2" id="KW-0808">Transferase</keyword>
<dbReference type="AlphaFoldDB" id="A0AAU4K487"/>
<dbReference type="EMBL" id="CP108021">
    <property type="protein sequence ID" value="WUM20807.1"/>
    <property type="molecule type" value="Genomic_DNA"/>
</dbReference>
<proteinExistence type="predicted"/>
<reference evidence="2 3" key="1">
    <citation type="submission" date="2022-10" db="EMBL/GenBank/DDBJ databases">
        <title>The complete genomes of actinobacterial strains from the NBC collection.</title>
        <authorList>
            <person name="Joergensen T.S."/>
            <person name="Alvarez Arevalo M."/>
            <person name="Sterndorff E.B."/>
            <person name="Faurdal D."/>
            <person name="Vuksanovic O."/>
            <person name="Mourched A.-S."/>
            <person name="Charusanti P."/>
            <person name="Shaw S."/>
            <person name="Blin K."/>
            <person name="Weber T."/>
        </authorList>
    </citation>
    <scope>NUCLEOTIDE SEQUENCE [LARGE SCALE GENOMIC DNA]</scope>
    <source>
        <strain evidence="2 3">NBC_00319</strain>
    </source>
</reference>
<evidence type="ECO:0000313" key="2">
    <source>
        <dbReference type="EMBL" id="WUM20807.1"/>
    </source>
</evidence>
<gene>
    <name evidence="2" type="ORF">OG579_02950</name>
</gene>
<dbReference type="RefSeq" id="WP_328858024.1">
    <property type="nucleotide sequence ID" value="NZ_CP108021.1"/>
</dbReference>
<dbReference type="InterPro" id="IPR029063">
    <property type="entry name" value="SAM-dependent_MTases_sf"/>
</dbReference>
<organism evidence="2 3">
    <name type="scientific">Williamsia herbipolensis</name>
    <dbReference type="NCBI Taxonomy" id="1603258"/>
    <lineage>
        <taxon>Bacteria</taxon>
        <taxon>Bacillati</taxon>
        <taxon>Actinomycetota</taxon>
        <taxon>Actinomycetes</taxon>
        <taxon>Mycobacteriales</taxon>
        <taxon>Nocardiaceae</taxon>
        <taxon>Williamsia</taxon>
    </lineage>
</organism>
<evidence type="ECO:0000259" key="1">
    <source>
        <dbReference type="Pfam" id="PF08242"/>
    </source>
</evidence>
<dbReference type="Pfam" id="PF08242">
    <property type="entry name" value="Methyltransf_12"/>
    <property type="match status" value="1"/>
</dbReference>
<dbReference type="GO" id="GO:0032259">
    <property type="term" value="P:methylation"/>
    <property type="evidence" value="ECO:0007669"/>
    <property type="project" value="UniProtKB-KW"/>
</dbReference>
<dbReference type="Gene3D" id="3.40.50.150">
    <property type="entry name" value="Vaccinia Virus protein VP39"/>
    <property type="match status" value="1"/>
</dbReference>